<organism evidence="1 2">
    <name type="scientific">Cryobacterium melibiosiphilum</name>
    <dbReference type="NCBI Taxonomy" id="995039"/>
    <lineage>
        <taxon>Bacteria</taxon>
        <taxon>Bacillati</taxon>
        <taxon>Actinomycetota</taxon>
        <taxon>Actinomycetes</taxon>
        <taxon>Micrococcales</taxon>
        <taxon>Microbacteriaceae</taxon>
        <taxon>Cryobacterium</taxon>
    </lineage>
</organism>
<dbReference type="Proteomes" id="UP000272015">
    <property type="component" value="Unassembled WGS sequence"/>
</dbReference>
<accession>A0A3A5ML71</accession>
<evidence type="ECO:0000313" key="2">
    <source>
        <dbReference type="Proteomes" id="UP000272015"/>
    </source>
</evidence>
<proteinExistence type="predicted"/>
<comment type="caution">
    <text evidence="1">The sequence shown here is derived from an EMBL/GenBank/DDBJ whole genome shotgun (WGS) entry which is preliminary data.</text>
</comment>
<evidence type="ECO:0000313" key="1">
    <source>
        <dbReference type="EMBL" id="RJT90847.1"/>
    </source>
</evidence>
<name>A0A3A5ML71_9MICO</name>
<gene>
    <name evidence="1" type="ORF">D6T64_02985</name>
</gene>
<dbReference type="AlphaFoldDB" id="A0A3A5ML71"/>
<dbReference type="EMBL" id="QZVS01000055">
    <property type="protein sequence ID" value="RJT90847.1"/>
    <property type="molecule type" value="Genomic_DNA"/>
</dbReference>
<protein>
    <submittedName>
        <fullName evidence="1">Uncharacterized protein</fullName>
    </submittedName>
</protein>
<sequence length="102" mass="11152">MAALLAVASCAREQKPGSTDERIEVRGGILRVDLNTVDGDTYSAGVWDSETSLQIASFSPCFEMEGGHPARSTEVRTSSQRSWPMRGSRQNVYTSFIHDGEV</sequence>
<keyword evidence="2" id="KW-1185">Reference proteome</keyword>
<reference evidence="1 2" key="1">
    <citation type="submission" date="2018-09" db="EMBL/GenBank/DDBJ databases">
        <title>Novel species of Cryobacterium.</title>
        <authorList>
            <person name="Liu Q."/>
            <person name="Xin Y.-H."/>
        </authorList>
    </citation>
    <scope>NUCLEOTIDE SEQUENCE [LARGE SCALE GENOMIC DNA]</scope>
    <source>
        <strain evidence="1 2">Hh39</strain>
    </source>
</reference>